<gene>
    <name evidence="1" type="ordered locus">BLASA_4898</name>
</gene>
<reference evidence="1 2" key="1">
    <citation type="journal article" date="2012" name="J. Bacteriol.">
        <title>Genome Sequence of Blastococcus saxobsidens DD2, a Stone-Inhabiting Bacterium.</title>
        <authorList>
            <person name="Chouaia B."/>
            <person name="Crotti E."/>
            <person name="Brusetti L."/>
            <person name="Daffonchio D."/>
            <person name="Essoussi I."/>
            <person name="Nouioui I."/>
            <person name="Sbissi I."/>
            <person name="Ghodhbane-Gtari F."/>
            <person name="Gtari M."/>
            <person name="Vacherie B."/>
            <person name="Barbe V."/>
            <person name="Medigue C."/>
            <person name="Gury J."/>
            <person name="Pujic P."/>
            <person name="Normand P."/>
        </authorList>
    </citation>
    <scope>NUCLEOTIDE SEQUENCE [LARGE SCALE GENOMIC DNA]</scope>
    <source>
        <strain evidence="1 2">DD2</strain>
    </source>
</reference>
<dbReference type="HOGENOM" id="CLU_2731960_0_0_11"/>
<accession>H6RU72</accession>
<evidence type="ECO:0000313" key="1">
    <source>
        <dbReference type="EMBL" id="CCG05679.1"/>
    </source>
</evidence>
<dbReference type="EMBL" id="FO117623">
    <property type="protein sequence ID" value="CCG05679.1"/>
    <property type="molecule type" value="Genomic_DNA"/>
</dbReference>
<reference evidence="2" key="2">
    <citation type="submission" date="2012-02" db="EMBL/GenBank/DDBJ databases">
        <title>Complete genome sequence of Blastococcus saxobsidens strain DD2.</title>
        <authorList>
            <person name="Genoscope."/>
        </authorList>
    </citation>
    <scope>NUCLEOTIDE SEQUENCE [LARGE SCALE GENOMIC DNA]</scope>
    <source>
        <strain evidence="2">DD2</strain>
    </source>
</reference>
<dbReference type="KEGG" id="bsd:BLASA_4898"/>
<evidence type="ECO:0000313" key="2">
    <source>
        <dbReference type="Proteomes" id="UP000007517"/>
    </source>
</evidence>
<sequence>MPSQTPAIIGLGKANLRTHPGEERGLVGETAHRGTPAPIQVGRRWVVERANSWLNDFGRLKKLAVGCHQGS</sequence>
<keyword evidence="2" id="KW-1185">Reference proteome</keyword>
<protein>
    <submittedName>
        <fullName evidence="1">Putative transposase</fullName>
    </submittedName>
</protein>
<dbReference type="STRING" id="1146883.BLASA_4898"/>
<organism evidence="1 2">
    <name type="scientific">Blastococcus saxobsidens (strain DD2)</name>
    <dbReference type="NCBI Taxonomy" id="1146883"/>
    <lineage>
        <taxon>Bacteria</taxon>
        <taxon>Bacillati</taxon>
        <taxon>Actinomycetota</taxon>
        <taxon>Actinomycetes</taxon>
        <taxon>Geodermatophilales</taxon>
        <taxon>Geodermatophilaceae</taxon>
        <taxon>Blastococcus</taxon>
    </lineage>
</organism>
<proteinExistence type="predicted"/>
<dbReference type="Proteomes" id="UP000007517">
    <property type="component" value="Chromosome"/>
</dbReference>
<name>H6RU72_BLASD</name>
<dbReference type="AlphaFoldDB" id="H6RU72"/>